<evidence type="ECO:0000313" key="1">
    <source>
        <dbReference type="EMBL" id="VDP95104.1"/>
    </source>
</evidence>
<evidence type="ECO:0000313" key="2">
    <source>
        <dbReference type="Proteomes" id="UP000272942"/>
    </source>
</evidence>
<dbReference type="InterPro" id="IPR050951">
    <property type="entry name" value="Retrovirus_Pol_polyprotein"/>
</dbReference>
<proteinExistence type="predicted"/>
<sequence length="399" mass="45154">MDTCNLEILDIHSNSRYAEDYLERFEIFCLTRKSVNGEKEIAHFLSAVGKEAYALIKTLTFPESPIQLKYKELKDLLLKHFHPVNFEAAERVKFHCLARNPNQSVRDFILQLQTQAARCNFKDQLQNLLRDGLIAGINCSELQQQLLLIPNCTFQTEKVVCEQYQDVRAALREEPKVLSSHNRSSALEAQQTRQFKSVNGAVNHNLRSAQPTNNNVCHWNSCKSCDTGSVNSFISKTVPQRLEPRVYLNTTDILVKGITGHNLPVLGLCELLLPDDKQHTFNCFFLFIDSDISIIGLDSMKRMEISLSFSNDDQQSRLHQLVLKCSKNKGGIKMAPIHLEFVSSPIFLKRPIIPLGLPEPVKKVLDDLVEKGVLTPVDSSVWATPIVVSLKRDGKTQNL</sequence>
<gene>
    <name evidence="1" type="ORF">ECPE_LOCUS17792</name>
</gene>
<dbReference type="EMBL" id="UZAN01071647">
    <property type="protein sequence ID" value="VDP95104.1"/>
    <property type="molecule type" value="Genomic_DNA"/>
</dbReference>
<reference evidence="1 2" key="2">
    <citation type="submission" date="2018-11" db="EMBL/GenBank/DDBJ databases">
        <authorList>
            <consortium name="Pathogen Informatics"/>
        </authorList>
    </citation>
    <scope>NUCLEOTIDE SEQUENCE [LARGE SCALE GENOMIC DNA]</scope>
    <source>
        <strain evidence="1 2">Egypt</strain>
    </source>
</reference>
<organism evidence="3">
    <name type="scientific">Echinostoma caproni</name>
    <dbReference type="NCBI Taxonomy" id="27848"/>
    <lineage>
        <taxon>Eukaryota</taxon>
        <taxon>Metazoa</taxon>
        <taxon>Spiralia</taxon>
        <taxon>Lophotrochozoa</taxon>
        <taxon>Platyhelminthes</taxon>
        <taxon>Trematoda</taxon>
        <taxon>Digenea</taxon>
        <taxon>Plagiorchiida</taxon>
        <taxon>Echinostomata</taxon>
        <taxon>Echinostomatoidea</taxon>
        <taxon>Echinostomatidae</taxon>
        <taxon>Echinostoma</taxon>
    </lineage>
</organism>
<dbReference type="PANTHER" id="PTHR37984:SF9">
    <property type="entry name" value="INTEGRASE CATALYTIC DOMAIN-CONTAINING PROTEIN"/>
    <property type="match status" value="1"/>
</dbReference>
<dbReference type="AlphaFoldDB" id="A0A183BF07"/>
<dbReference type="PANTHER" id="PTHR37984">
    <property type="entry name" value="PROTEIN CBG26694"/>
    <property type="match status" value="1"/>
</dbReference>
<dbReference type="Proteomes" id="UP000272942">
    <property type="component" value="Unassembled WGS sequence"/>
</dbReference>
<dbReference type="WBParaSite" id="ECPE_0001783701-mRNA-1">
    <property type="protein sequence ID" value="ECPE_0001783701-mRNA-1"/>
    <property type="gene ID" value="ECPE_0001783701"/>
</dbReference>
<evidence type="ECO:0000313" key="3">
    <source>
        <dbReference type="WBParaSite" id="ECPE_0001783701-mRNA-1"/>
    </source>
</evidence>
<dbReference type="OrthoDB" id="10064127at2759"/>
<keyword evidence="2" id="KW-1185">Reference proteome</keyword>
<protein>
    <submittedName>
        <fullName evidence="3">Retrotrans_gag domain-containing protein</fullName>
    </submittedName>
</protein>
<dbReference type="SUPFAM" id="SSF50630">
    <property type="entry name" value="Acid proteases"/>
    <property type="match status" value="1"/>
</dbReference>
<dbReference type="InterPro" id="IPR021109">
    <property type="entry name" value="Peptidase_aspartic_dom_sf"/>
</dbReference>
<accession>A0A183BF07</accession>
<reference evidence="3" key="1">
    <citation type="submission" date="2016-06" db="UniProtKB">
        <authorList>
            <consortium name="WormBaseParasite"/>
        </authorList>
    </citation>
    <scope>IDENTIFICATION</scope>
</reference>
<name>A0A183BF07_9TREM</name>